<evidence type="ECO:0000313" key="2">
    <source>
        <dbReference type="EMBL" id="KAJ1178771.1"/>
    </source>
</evidence>
<gene>
    <name evidence="2" type="ORF">NDU88_004013</name>
</gene>
<dbReference type="EMBL" id="JANPWB010000006">
    <property type="protein sequence ID" value="KAJ1178771.1"/>
    <property type="molecule type" value="Genomic_DNA"/>
</dbReference>
<feature type="region of interest" description="Disordered" evidence="1">
    <location>
        <begin position="1"/>
        <end position="21"/>
    </location>
</feature>
<keyword evidence="3" id="KW-1185">Reference proteome</keyword>
<dbReference type="PANTHER" id="PTHR33066:SF2">
    <property type="entry name" value="FILAGGRIN-2-LIKE"/>
    <property type="match status" value="1"/>
</dbReference>
<dbReference type="PANTHER" id="PTHR33066">
    <property type="entry name" value="INTEGRASE_SAM-LIKE_N DOMAIN-CONTAINING PROTEIN"/>
    <property type="match status" value="1"/>
</dbReference>
<evidence type="ECO:0000256" key="1">
    <source>
        <dbReference type="SAM" id="MobiDB-lite"/>
    </source>
</evidence>
<comment type="caution">
    <text evidence="2">The sequence shown here is derived from an EMBL/GenBank/DDBJ whole genome shotgun (WGS) entry which is preliminary data.</text>
</comment>
<reference evidence="2" key="1">
    <citation type="journal article" date="2022" name="bioRxiv">
        <title>Sequencing and chromosome-scale assembly of the giantPleurodeles waltlgenome.</title>
        <authorList>
            <person name="Brown T."/>
            <person name="Elewa A."/>
            <person name="Iarovenko S."/>
            <person name="Subramanian E."/>
            <person name="Araus A.J."/>
            <person name="Petzold A."/>
            <person name="Susuki M."/>
            <person name="Suzuki K.-i.T."/>
            <person name="Hayashi T."/>
            <person name="Toyoda A."/>
            <person name="Oliveira C."/>
            <person name="Osipova E."/>
            <person name="Leigh N.D."/>
            <person name="Simon A."/>
            <person name="Yun M.H."/>
        </authorList>
    </citation>
    <scope>NUCLEOTIDE SEQUENCE</scope>
    <source>
        <strain evidence="2">20211129_DDA</strain>
        <tissue evidence="2">Liver</tissue>
    </source>
</reference>
<accession>A0AAV7TQM0</accession>
<evidence type="ECO:0000313" key="3">
    <source>
        <dbReference type="Proteomes" id="UP001066276"/>
    </source>
</evidence>
<feature type="non-terminal residue" evidence="2">
    <location>
        <position position="1"/>
    </location>
</feature>
<protein>
    <submittedName>
        <fullName evidence="2">Uncharacterized protein</fullName>
    </submittedName>
</protein>
<name>A0AAV7TQM0_PLEWA</name>
<organism evidence="2 3">
    <name type="scientific">Pleurodeles waltl</name>
    <name type="common">Iberian ribbed newt</name>
    <dbReference type="NCBI Taxonomy" id="8319"/>
    <lineage>
        <taxon>Eukaryota</taxon>
        <taxon>Metazoa</taxon>
        <taxon>Chordata</taxon>
        <taxon>Craniata</taxon>
        <taxon>Vertebrata</taxon>
        <taxon>Euteleostomi</taxon>
        <taxon>Amphibia</taxon>
        <taxon>Batrachia</taxon>
        <taxon>Caudata</taxon>
        <taxon>Salamandroidea</taxon>
        <taxon>Salamandridae</taxon>
        <taxon>Pleurodelinae</taxon>
        <taxon>Pleurodeles</taxon>
    </lineage>
</organism>
<proteinExistence type="predicted"/>
<sequence length="64" mass="7613">SITLSSFYPPPHPSKEEERLHRLDPRRALSFFVDRTREFRQDDQLIVSYMGKRKGKAVHKRTLS</sequence>
<dbReference type="AlphaFoldDB" id="A0AAV7TQM0"/>
<dbReference type="Proteomes" id="UP001066276">
    <property type="component" value="Chromosome 3_2"/>
</dbReference>
<feature type="non-terminal residue" evidence="2">
    <location>
        <position position="64"/>
    </location>
</feature>